<dbReference type="Proteomes" id="UP000076962">
    <property type="component" value="Unassembled WGS sequence"/>
</dbReference>
<dbReference type="InterPro" id="IPR052923">
    <property type="entry name" value="UPF0718"/>
</dbReference>
<dbReference type="GO" id="GO:0005886">
    <property type="term" value="C:plasma membrane"/>
    <property type="evidence" value="ECO:0007669"/>
    <property type="project" value="UniProtKB-SubCell"/>
</dbReference>
<keyword evidence="3" id="KW-1003">Cell membrane</keyword>
<feature type="transmembrane region" description="Helical" evidence="7">
    <location>
        <begin position="87"/>
        <end position="109"/>
    </location>
</feature>
<evidence type="ECO:0000256" key="2">
    <source>
        <dbReference type="ARBA" id="ARBA00006386"/>
    </source>
</evidence>
<evidence type="ECO:0000256" key="5">
    <source>
        <dbReference type="ARBA" id="ARBA00022989"/>
    </source>
</evidence>
<feature type="transmembrane region" description="Helical" evidence="7">
    <location>
        <begin position="262"/>
        <end position="283"/>
    </location>
</feature>
<gene>
    <name evidence="8" type="ORF">THIOM_005266</name>
</gene>
<evidence type="ECO:0000256" key="6">
    <source>
        <dbReference type="ARBA" id="ARBA00023136"/>
    </source>
</evidence>
<evidence type="ECO:0000313" key="9">
    <source>
        <dbReference type="Proteomes" id="UP000076962"/>
    </source>
</evidence>
<organism evidence="8 9">
    <name type="scientific">Candidatus Thiomargarita nelsonii</name>
    <dbReference type="NCBI Taxonomy" id="1003181"/>
    <lineage>
        <taxon>Bacteria</taxon>
        <taxon>Pseudomonadati</taxon>
        <taxon>Pseudomonadota</taxon>
        <taxon>Gammaproteobacteria</taxon>
        <taxon>Thiotrichales</taxon>
        <taxon>Thiotrichaceae</taxon>
        <taxon>Thiomargarita</taxon>
    </lineage>
</organism>
<dbReference type="AlphaFoldDB" id="A0A176RTS7"/>
<feature type="transmembrane region" description="Helical" evidence="7">
    <location>
        <begin position="167"/>
        <end position="185"/>
    </location>
</feature>
<proteinExistence type="inferred from homology"/>
<keyword evidence="5 7" id="KW-1133">Transmembrane helix</keyword>
<evidence type="ECO:0000256" key="1">
    <source>
        <dbReference type="ARBA" id="ARBA00004651"/>
    </source>
</evidence>
<dbReference type="PATRIC" id="fig|1003181.4.peg.6949"/>
<dbReference type="EMBL" id="LUTY01002939">
    <property type="protein sequence ID" value="OAD19116.1"/>
    <property type="molecule type" value="Genomic_DNA"/>
</dbReference>
<accession>A0A176RTS7</accession>
<evidence type="ECO:0000256" key="4">
    <source>
        <dbReference type="ARBA" id="ARBA00022692"/>
    </source>
</evidence>
<keyword evidence="9" id="KW-1185">Reference proteome</keyword>
<comment type="similarity">
    <text evidence="2">Belongs to the UPF0718 family.</text>
</comment>
<reference evidence="8 9" key="1">
    <citation type="submission" date="2016-05" db="EMBL/GenBank/DDBJ databases">
        <title>Single-cell genome of chain-forming Candidatus Thiomargarita nelsonii and comparison to other large sulfur-oxidizing bacteria.</title>
        <authorList>
            <person name="Winkel M."/>
            <person name="Salman V."/>
            <person name="Woyke T."/>
            <person name="Schulz-Vogt H."/>
            <person name="Richter M."/>
            <person name="Flood B."/>
            <person name="Bailey J."/>
            <person name="Amann R."/>
            <person name="Mussmann M."/>
        </authorList>
    </citation>
    <scope>NUCLEOTIDE SEQUENCE [LARGE SCALE GENOMIC DNA]</scope>
    <source>
        <strain evidence="8 9">THI036</strain>
    </source>
</reference>
<dbReference type="Pfam" id="PF03773">
    <property type="entry name" value="ArsP_1"/>
    <property type="match status" value="1"/>
</dbReference>
<feature type="transmembrane region" description="Helical" evidence="7">
    <location>
        <begin position="56"/>
        <end position="75"/>
    </location>
</feature>
<evidence type="ECO:0000313" key="8">
    <source>
        <dbReference type="EMBL" id="OAD19116.1"/>
    </source>
</evidence>
<comment type="subcellular location">
    <subcellularLocation>
        <location evidence="1">Cell membrane</location>
        <topology evidence="1">Multi-pass membrane protein</topology>
    </subcellularLocation>
</comment>
<keyword evidence="6 7" id="KW-0472">Membrane</keyword>
<dbReference type="InterPro" id="IPR005524">
    <property type="entry name" value="DUF318"/>
</dbReference>
<comment type="caution">
    <text evidence="8">The sequence shown here is derived from an EMBL/GenBank/DDBJ whole genome shotgun (WGS) entry which is preliminary data.</text>
</comment>
<dbReference type="PANTHER" id="PTHR34184">
    <property type="entry name" value="UPF0718 PROTEIN YCGR"/>
    <property type="match status" value="1"/>
</dbReference>
<sequence length="358" mass="38776">MEIIFNFLLNSWHLLNMMAPFIIIGVLAAGFLHLFMPTDFVTKHLGNDNLFSVVKAALFGAPLPLCSCSVIPFAISLKKSGASNGAVLSFLISTPITGIDSIIATYGVFGWIFTLFRVISAVIIAILAGIFAPQHQIENHKPLQSTEPTKSIKAFFDQSFNVIFKDIAKPFAFGIVLGGLMMTLIPQGFEGFVSENVFLTYLIVLLIAPPLYICATGSIPMAAAMILAGFSPGAAFILLTAGPATSTVTMSVVYKSLGKICFMVYFLTILAGSLLFGLILDGIFEFIQLDLLEIITINEEPNIFYTVSSILLGGLLVYYLIVVPVKNKFGQKKTASCCSCCSSEESSTANWQNKRINL</sequence>
<feature type="transmembrane region" description="Helical" evidence="7">
    <location>
        <begin position="303"/>
        <end position="321"/>
    </location>
</feature>
<feature type="transmembrane region" description="Helical" evidence="7">
    <location>
        <begin position="12"/>
        <end position="36"/>
    </location>
</feature>
<protein>
    <submittedName>
        <fullName evidence="8">Permease</fullName>
    </submittedName>
</protein>
<evidence type="ECO:0000256" key="3">
    <source>
        <dbReference type="ARBA" id="ARBA00022475"/>
    </source>
</evidence>
<feature type="transmembrane region" description="Helical" evidence="7">
    <location>
        <begin position="115"/>
        <end position="132"/>
    </location>
</feature>
<evidence type="ECO:0000256" key="7">
    <source>
        <dbReference type="SAM" id="Phobius"/>
    </source>
</evidence>
<keyword evidence="4 7" id="KW-0812">Transmembrane</keyword>
<feature type="transmembrane region" description="Helical" evidence="7">
    <location>
        <begin position="197"/>
        <end position="215"/>
    </location>
</feature>
<dbReference type="PANTHER" id="PTHR34184:SF4">
    <property type="entry name" value="UPF0718 PROTEIN YCGR"/>
    <property type="match status" value="1"/>
</dbReference>
<name>A0A176RTS7_9GAMM</name>